<evidence type="ECO:0000313" key="3">
    <source>
        <dbReference type="Proteomes" id="UP000595437"/>
    </source>
</evidence>
<proteinExistence type="predicted"/>
<reference evidence="3" key="1">
    <citation type="submission" date="2021-01" db="EMBL/GenBank/DDBJ databases">
        <title>Caligus Genome Assembly.</title>
        <authorList>
            <person name="Gallardo-Escarate C."/>
        </authorList>
    </citation>
    <scope>NUCLEOTIDE SEQUENCE [LARGE SCALE GENOMIC DNA]</scope>
</reference>
<feature type="region of interest" description="Disordered" evidence="1">
    <location>
        <begin position="1"/>
        <end position="46"/>
    </location>
</feature>
<feature type="compositionally biased region" description="Acidic residues" evidence="1">
    <location>
        <begin position="7"/>
        <end position="16"/>
    </location>
</feature>
<evidence type="ECO:0000256" key="1">
    <source>
        <dbReference type="SAM" id="MobiDB-lite"/>
    </source>
</evidence>
<feature type="compositionally biased region" description="Basic and acidic residues" evidence="1">
    <location>
        <begin position="17"/>
        <end position="30"/>
    </location>
</feature>
<accession>A0A7T8HGB8</accession>
<dbReference type="EMBL" id="CP045895">
    <property type="protein sequence ID" value="QQP49562.1"/>
    <property type="molecule type" value="Genomic_DNA"/>
</dbReference>
<dbReference type="AlphaFoldDB" id="A0A7T8HGB8"/>
<keyword evidence="3" id="KW-1185">Reference proteome</keyword>
<evidence type="ECO:0000313" key="2">
    <source>
        <dbReference type="EMBL" id="QQP49562.1"/>
    </source>
</evidence>
<name>A0A7T8HGB8_CALRO</name>
<protein>
    <submittedName>
        <fullName evidence="2">Uncharacterized protein</fullName>
    </submittedName>
</protein>
<feature type="compositionally biased region" description="Polar residues" evidence="1">
    <location>
        <begin position="33"/>
        <end position="42"/>
    </location>
</feature>
<gene>
    <name evidence="2" type="ORF">FKW44_010272</name>
</gene>
<organism evidence="2 3">
    <name type="scientific">Caligus rogercresseyi</name>
    <name type="common">Sea louse</name>
    <dbReference type="NCBI Taxonomy" id="217165"/>
    <lineage>
        <taxon>Eukaryota</taxon>
        <taxon>Metazoa</taxon>
        <taxon>Ecdysozoa</taxon>
        <taxon>Arthropoda</taxon>
        <taxon>Crustacea</taxon>
        <taxon>Multicrustacea</taxon>
        <taxon>Hexanauplia</taxon>
        <taxon>Copepoda</taxon>
        <taxon>Siphonostomatoida</taxon>
        <taxon>Caligidae</taxon>
        <taxon>Caligus</taxon>
    </lineage>
</organism>
<sequence>MERSLEEELTEDPGLQEEERRPDVEQKTEDCSLDQQIKSSAASEEYSFKRAGACELSRLDDSGPGD</sequence>
<dbReference type="Proteomes" id="UP000595437">
    <property type="component" value="Chromosome 6"/>
</dbReference>